<name>A0A3N0AT06_9ACTN</name>
<reference evidence="3" key="1">
    <citation type="submission" date="2018-05" db="EMBL/GenBank/DDBJ databases">
        <title>Genome Sequencing of selected type strains of the family Eggerthellaceae.</title>
        <authorList>
            <person name="Danylec N."/>
            <person name="Stoll D.A."/>
            <person name="Doetsch A."/>
            <person name="Huch M."/>
        </authorList>
    </citation>
    <scope>NUCLEOTIDE SEQUENCE [LARGE SCALE GENOMIC DNA]</scope>
    <source>
        <strain evidence="3">DSM 24851</strain>
    </source>
</reference>
<comment type="caution">
    <text evidence="2">The sequence shown here is derived from an EMBL/GenBank/DDBJ whole genome shotgun (WGS) entry which is preliminary data.</text>
</comment>
<keyword evidence="1" id="KW-1133">Transmembrane helix</keyword>
<feature type="transmembrane region" description="Helical" evidence="1">
    <location>
        <begin position="140"/>
        <end position="156"/>
    </location>
</feature>
<gene>
    <name evidence="2" type="ORF">DMP06_10455</name>
</gene>
<feature type="transmembrane region" description="Helical" evidence="1">
    <location>
        <begin position="26"/>
        <end position="43"/>
    </location>
</feature>
<keyword evidence="1" id="KW-0812">Transmembrane</keyword>
<organism evidence="2 3">
    <name type="scientific">Slackia equolifaciens</name>
    <dbReference type="NCBI Taxonomy" id="498718"/>
    <lineage>
        <taxon>Bacteria</taxon>
        <taxon>Bacillati</taxon>
        <taxon>Actinomycetota</taxon>
        <taxon>Coriobacteriia</taxon>
        <taxon>Eggerthellales</taxon>
        <taxon>Eggerthellaceae</taxon>
        <taxon>Slackia</taxon>
    </lineage>
</organism>
<evidence type="ECO:0000313" key="2">
    <source>
        <dbReference type="EMBL" id="RNL37669.1"/>
    </source>
</evidence>
<evidence type="ECO:0000256" key="1">
    <source>
        <dbReference type="SAM" id="Phobius"/>
    </source>
</evidence>
<dbReference type="Proteomes" id="UP000269591">
    <property type="component" value="Unassembled WGS sequence"/>
</dbReference>
<keyword evidence="1" id="KW-0472">Membrane</keyword>
<accession>A0A3N0AT06</accession>
<sequence>MRFYLDYCIGHCPWLMHLLVLRLKKYGALDACLFVAALALFAVNEHLIKPAVLGAASASGSLAEGGSAAGFSFAELIILGHFNDFLGGLAFMAYTNLLISLVEPRFRIRNPFIGVAYIFCCGLFWEYAAPLFVPDSVSDPWDVLAYSLGSVAYWVVRTVGSRRRHAGGAGTIDT</sequence>
<proteinExistence type="predicted"/>
<protein>
    <submittedName>
        <fullName evidence="2">Uncharacterized protein</fullName>
    </submittedName>
</protein>
<feature type="transmembrane region" description="Helical" evidence="1">
    <location>
        <begin position="111"/>
        <end position="128"/>
    </location>
</feature>
<dbReference type="EMBL" id="QIBX01000024">
    <property type="protein sequence ID" value="RNL37669.1"/>
    <property type="molecule type" value="Genomic_DNA"/>
</dbReference>
<keyword evidence="3" id="KW-1185">Reference proteome</keyword>
<evidence type="ECO:0000313" key="3">
    <source>
        <dbReference type="Proteomes" id="UP000269591"/>
    </source>
</evidence>
<dbReference type="AlphaFoldDB" id="A0A3N0AT06"/>
<feature type="transmembrane region" description="Helical" evidence="1">
    <location>
        <begin position="76"/>
        <end position="99"/>
    </location>
</feature>